<feature type="compositionally biased region" description="Basic and acidic residues" evidence="3">
    <location>
        <begin position="51"/>
        <end position="69"/>
    </location>
</feature>
<protein>
    <recommendedName>
        <fullName evidence="4">Pentatricopeptide repeat-containing protein-mitochondrial domain-containing protein</fullName>
    </recommendedName>
</protein>
<keyword evidence="6" id="KW-1185">Reference proteome</keyword>
<evidence type="ECO:0000256" key="2">
    <source>
        <dbReference type="PROSITE-ProRule" id="PRU00708"/>
    </source>
</evidence>
<evidence type="ECO:0000259" key="4">
    <source>
        <dbReference type="Pfam" id="PF23276"/>
    </source>
</evidence>
<dbReference type="Gene3D" id="1.25.40.10">
    <property type="entry name" value="Tetratricopeptide repeat domain"/>
    <property type="match status" value="2"/>
</dbReference>
<dbReference type="PANTHER" id="PTHR47939:SF1">
    <property type="entry name" value="OS04G0684500 PROTEIN"/>
    <property type="match status" value="1"/>
</dbReference>
<name>A0A225AR05_TALAT</name>
<dbReference type="AlphaFoldDB" id="A0A225AR05"/>
<evidence type="ECO:0000256" key="1">
    <source>
        <dbReference type="ARBA" id="ARBA00022737"/>
    </source>
</evidence>
<dbReference type="NCBIfam" id="TIGR00756">
    <property type="entry name" value="PPR"/>
    <property type="match status" value="1"/>
</dbReference>
<evidence type="ECO:0000313" key="5">
    <source>
        <dbReference type="EMBL" id="OKL61933.1"/>
    </source>
</evidence>
<keyword evidence="1" id="KW-0677">Repeat</keyword>
<dbReference type="EMBL" id="LFMY01000003">
    <property type="protein sequence ID" value="OKL61933.1"/>
    <property type="molecule type" value="Genomic_DNA"/>
</dbReference>
<dbReference type="InterPro" id="IPR050667">
    <property type="entry name" value="PPR-containing_protein"/>
</dbReference>
<feature type="region of interest" description="Disordered" evidence="3">
    <location>
        <begin position="47"/>
        <end position="69"/>
    </location>
</feature>
<dbReference type="SUPFAM" id="SSF140860">
    <property type="entry name" value="Pseudo ankyrin repeat-like"/>
    <property type="match status" value="1"/>
</dbReference>
<reference evidence="5 6" key="1">
    <citation type="submission" date="2015-06" db="EMBL/GenBank/DDBJ databases">
        <title>Talaromyces atroroseus IBT 11181 draft genome.</title>
        <authorList>
            <person name="Rasmussen K.B."/>
            <person name="Rasmussen S."/>
            <person name="Petersen B."/>
            <person name="Sicheritz-Ponten T."/>
            <person name="Mortensen U.H."/>
            <person name="Thrane U."/>
        </authorList>
    </citation>
    <scope>NUCLEOTIDE SEQUENCE [LARGE SCALE GENOMIC DNA]</scope>
    <source>
        <strain evidence="5 6">IBT 11181</strain>
    </source>
</reference>
<dbReference type="InterPro" id="IPR011990">
    <property type="entry name" value="TPR-like_helical_dom_sf"/>
</dbReference>
<dbReference type="InterPro" id="IPR002885">
    <property type="entry name" value="PPR_rpt"/>
</dbReference>
<dbReference type="Proteomes" id="UP000214365">
    <property type="component" value="Unassembled WGS sequence"/>
</dbReference>
<evidence type="ECO:0000313" key="6">
    <source>
        <dbReference type="Proteomes" id="UP000214365"/>
    </source>
</evidence>
<dbReference type="Pfam" id="PF23276">
    <property type="entry name" value="TPR_24"/>
    <property type="match status" value="1"/>
</dbReference>
<evidence type="ECO:0000256" key="3">
    <source>
        <dbReference type="SAM" id="MobiDB-lite"/>
    </source>
</evidence>
<dbReference type="Pfam" id="PF01535">
    <property type="entry name" value="PPR"/>
    <property type="match status" value="1"/>
</dbReference>
<gene>
    <name evidence="5" type="ORF">UA08_03015</name>
</gene>
<dbReference type="OrthoDB" id="747253at2759"/>
<feature type="domain" description="Pentatricopeptide repeat-containing protein-mitochondrial" evidence="4">
    <location>
        <begin position="311"/>
        <end position="425"/>
    </location>
</feature>
<dbReference type="InterPro" id="IPR057027">
    <property type="entry name" value="TPR_mt"/>
</dbReference>
<dbReference type="GeneID" id="31002770"/>
<organism evidence="5 6">
    <name type="scientific">Talaromyces atroroseus</name>
    <dbReference type="NCBI Taxonomy" id="1441469"/>
    <lineage>
        <taxon>Eukaryota</taxon>
        <taxon>Fungi</taxon>
        <taxon>Dikarya</taxon>
        <taxon>Ascomycota</taxon>
        <taxon>Pezizomycotina</taxon>
        <taxon>Eurotiomycetes</taxon>
        <taxon>Eurotiomycetidae</taxon>
        <taxon>Eurotiales</taxon>
        <taxon>Trichocomaceae</taxon>
        <taxon>Talaromyces</taxon>
        <taxon>Talaromyces sect. Trachyspermi</taxon>
    </lineage>
</organism>
<dbReference type="PROSITE" id="PS51375">
    <property type="entry name" value="PPR"/>
    <property type="match status" value="1"/>
</dbReference>
<comment type="caution">
    <text evidence="5">The sequence shown here is derived from an EMBL/GenBank/DDBJ whole genome shotgun (WGS) entry which is preliminary data.</text>
</comment>
<dbReference type="PANTHER" id="PTHR47939">
    <property type="entry name" value="MEMBRANE-ASSOCIATED SALT-INDUCIBLE PROTEIN-LIKE"/>
    <property type="match status" value="1"/>
</dbReference>
<accession>A0A225AR05</accession>
<dbReference type="STRING" id="1441469.A0A225AR05"/>
<proteinExistence type="predicted"/>
<sequence>MRRSPLTLDGLWYCLCPSFRRSYLKRPSLSFRLIKEASRRFQSSAFAGESQHFDRHSRDNKAPEDHGYSEHPALRLHRSRTSTIERLQSLSVSELENRLAQLSSRRQTDVYEIIYVLKELLQKHRISPTTRHYRAYVLGNIDRRHGSPGIIRGLLHEMEKEGITADSATLHAALEAIAVHPDYLLRQEVIGALRARWLSLSPAGWHHLIAGLVREGQLELALDRLDQMERKGIPLEQWLHGLLIYKLCDAGEFTEALNLMRSRSKKAVFISWRMWSYLLRAAIQNSHFDTVRYVWTNAVDLGYTVINVSDCRDVLRLASEHGDINFLESVFRHLFTLDNNLDRKDYERLVQLYARNADITTALEIICRMHQSKLSLSPETTQSVLLSLESRINDPEIMWKEISSLKNKGLRIPVALANLVINYCGILLDRGSMSASRATDIAIDIYKDLYEVCSSGASTETFNSLFTLCRQAKKPDVCTFFAKEMAAFDVSPDQETFETLILICSDVGSFSTASMYLTDLRARGWELSLSVADQLRRKCGNIDNQDAVALCQLLGQI</sequence>
<feature type="repeat" description="PPR" evidence="2">
    <location>
        <begin position="201"/>
        <end position="235"/>
    </location>
</feature>
<dbReference type="RefSeq" id="XP_020122054.1">
    <property type="nucleotide sequence ID" value="XM_020265120.1"/>
</dbReference>